<dbReference type="EMBL" id="AP019831">
    <property type="protein sequence ID" value="BBM45916.1"/>
    <property type="molecule type" value="Genomic_DNA"/>
</dbReference>
<protein>
    <submittedName>
        <fullName evidence="1">Uncharacterized protein</fullName>
    </submittedName>
</protein>
<gene>
    <name evidence="1" type="ORF">JMUB3870_2038</name>
</gene>
<dbReference type="Proteomes" id="UP000422644">
    <property type="component" value="Chromosome"/>
</dbReference>
<name>A0A510L2Y5_9FUSO</name>
<evidence type="ECO:0000313" key="2">
    <source>
        <dbReference type="Proteomes" id="UP000422644"/>
    </source>
</evidence>
<accession>A0A510L2Y5</accession>
<dbReference type="AlphaFoldDB" id="A0A510L2Y5"/>
<reference evidence="1 2" key="1">
    <citation type="submission" date="2019-07" db="EMBL/GenBank/DDBJ databases">
        <title>Complete Genome Sequence of Leptotrichia trevisanii Strain JMUB3870.</title>
        <authorList>
            <person name="Watanabe S."/>
            <person name="Cui L."/>
        </authorList>
    </citation>
    <scope>NUCLEOTIDE SEQUENCE [LARGE SCALE GENOMIC DNA]</scope>
    <source>
        <strain evidence="1 2">JMUB3870</strain>
    </source>
</reference>
<sequence>MFYIEEARAKFKNKYKRGVFVMGILKKIWNMLPEGRPICVPEPEAWGVKQEENKESDKNLNKKDNVEKVKNNAG</sequence>
<evidence type="ECO:0000313" key="1">
    <source>
        <dbReference type="EMBL" id="BBM45916.1"/>
    </source>
</evidence>
<organism evidence="1 2">
    <name type="scientific">Leptotrichia trevisanii</name>
    <dbReference type="NCBI Taxonomy" id="109328"/>
    <lineage>
        <taxon>Bacteria</taxon>
        <taxon>Fusobacteriati</taxon>
        <taxon>Fusobacteriota</taxon>
        <taxon>Fusobacteriia</taxon>
        <taxon>Fusobacteriales</taxon>
        <taxon>Leptotrichiaceae</taxon>
        <taxon>Leptotrichia</taxon>
    </lineage>
</organism>
<proteinExistence type="predicted"/>
<keyword evidence="2" id="KW-1185">Reference proteome</keyword>